<dbReference type="Ensembl" id="ENSABRT00000038895.1">
    <property type="protein sequence ID" value="ENSABRP00000027864.1"/>
    <property type="gene ID" value="ENSABRG00000023184.1"/>
</dbReference>
<evidence type="ECO:0000313" key="3">
    <source>
        <dbReference type="Proteomes" id="UP000694426"/>
    </source>
</evidence>
<protein>
    <submittedName>
        <fullName evidence="2">Uncharacterized protein</fullName>
    </submittedName>
</protein>
<feature type="compositionally biased region" description="Basic and acidic residues" evidence="1">
    <location>
        <begin position="89"/>
        <end position="99"/>
    </location>
</feature>
<accession>A0A8B9D1D0</accession>
<evidence type="ECO:0000256" key="1">
    <source>
        <dbReference type="SAM" id="MobiDB-lite"/>
    </source>
</evidence>
<dbReference type="GeneTree" id="ENSGT00990000205815"/>
<reference evidence="2" key="2">
    <citation type="submission" date="2025-09" db="UniProtKB">
        <authorList>
            <consortium name="Ensembl"/>
        </authorList>
    </citation>
    <scope>IDENTIFICATION</scope>
</reference>
<feature type="region of interest" description="Disordered" evidence="1">
    <location>
        <begin position="89"/>
        <end position="111"/>
    </location>
</feature>
<name>A0A8B9D1D0_9AVES</name>
<keyword evidence="3" id="KW-1185">Reference proteome</keyword>
<reference evidence="2" key="1">
    <citation type="submission" date="2025-08" db="UniProtKB">
        <authorList>
            <consortium name="Ensembl"/>
        </authorList>
    </citation>
    <scope>IDENTIFICATION</scope>
</reference>
<sequence length="137" mass="15916">LCFNIVAVYKHRSTFNCLNVFNDDLKEPQKRKGKYPYFCFSVYFCHHMYVSNILCCQIGVLIREPGNAEAKQFFPLLEEKLLMSKFANHNDEEKSDESRNSNTKSISYSNSSNKEEESCYSEENLLGNSIVFLKTIL</sequence>
<dbReference type="AlphaFoldDB" id="A0A8B9D1D0"/>
<evidence type="ECO:0000313" key="2">
    <source>
        <dbReference type="Ensembl" id="ENSABRP00000027864.1"/>
    </source>
</evidence>
<dbReference type="Proteomes" id="UP000694426">
    <property type="component" value="Unplaced"/>
</dbReference>
<organism evidence="2 3">
    <name type="scientific">Anser brachyrhynchus</name>
    <name type="common">Pink-footed goose</name>
    <dbReference type="NCBI Taxonomy" id="132585"/>
    <lineage>
        <taxon>Eukaryota</taxon>
        <taxon>Metazoa</taxon>
        <taxon>Chordata</taxon>
        <taxon>Craniata</taxon>
        <taxon>Vertebrata</taxon>
        <taxon>Euteleostomi</taxon>
        <taxon>Archelosauria</taxon>
        <taxon>Archosauria</taxon>
        <taxon>Dinosauria</taxon>
        <taxon>Saurischia</taxon>
        <taxon>Theropoda</taxon>
        <taxon>Coelurosauria</taxon>
        <taxon>Aves</taxon>
        <taxon>Neognathae</taxon>
        <taxon>Galloanserae</taxon>
        <taxon>Anseriformes</taxon>
        <taxon>Anatidae</taxon>
        <taxon>Anserinae</taxon>
        <taxon>Anser</taxon>
    </lineage>
</organism>
<proteinExistence type="predicted"/>
<feature type="compositionally biased region" description="Low complexity" evidence="1">
    <location>
        <begin position="100"/>
        <end position="111"/>
    </location>
</feature>